<dbReference type="PROSITE" id="PS51257">
    <property type="entry name" value="PROKAR_LIPOPROTEIN"/>
    <property type="match status" value="1"/>
</dbReference>
<evidence type="ECO:0000256" key="1">
    <source>
        <dbReference type="ARBA" id="ARBA00022729"/>
    </source>
</evidence>
<feature type="signal peptide" evidence="2">
    <location>
        <begin position="1"/>
        <end position="22"/>
    </location>
</feature>
<reference evidence="3 4" key="1">
    <citation type="journal article" date="2022" name="Int. J. Syst. Evol. Microbiol.">
        <title>Apilactobacillus apisilvae sp. nov., Nicolia spurrieriana gen. nov. sp. nov., Bombilactobacillus folatiphilus sp. nov. and Bombilactobacillus thymidiniphilus sp. nov., four new lactic acid bacterial isolates from stingless bees Tetragonula carbonaria and Austroplebeia australis.</title>
        <authorList>
            <person name="Oliphant S.A."/>
            <person name="Watson-Haigh N.S."/>
            <person name="Sumby K.M."/>
            <person name="Gardner J."/>
            <person name="Groom S."/>
            <person name="Jiranek V."/>
        </authorList>
    </citation>
    <scope>NUCLEOTIDE SEQUENCE [LARGE SCALE GENOMIC DNA]</scope>
    <source>
        <strain evidence="3 4">SG5_A10</strain>
    </source>
</reference>
<protein>
    <submittedName>
        <fullName evidence="3">DUF3862 domain-containing protein</fullName>
    </submittedName>
</protein>
<dbReference type="InterPro" id="IPR024418">
    <property type="entry name" value="DUF3862"/>
</dbReference>
<name>A0ABY4PGF0_9LACO</name>
<organism evidence="3 4">
    <name type="scientific">Apilactobacillus apisilvae</name>
    <dbReference type="NCBI Taxonomy" id="2923364"/>
    <lineage>
        <taxon>Bacteria</taxon>
        <taxon>Bacillati</taxon>
        <taxon>Bacillota</taxon>
        <taxon>Bacilli</taxon>
        <taxon>Lactobacillales</taxon>
        <taxon>Lactobacillaceae</taxon>
        <taxon>Apilactobacillus</taxon>
    </lineage>
</organism>
<evidence type="ECO:0000313" key="4">
    <source>
        <dbReference type="Proteomes" id="UP000831859"/>
    </source>
</evidence>
<sequence>MKKVIKIMLTAFTCLLILSACGKKQQTSENKKPLNVPSLASAFDTSGISLQKYNGIKVTSNQLKGGDSKAKVMKSLGKPIRTSDTKLTNNQTAKEYTWQLGNDAKIKYIFAIVYKDKILSKGYQQNTSSKIVKKQQIIKLSKNSNYKDVINELGSPLAEEISDGVQFLTYQTDKNGNAYNLTFKDNKLSNKMASQLNK</sequence>
<evidence type="ECO:0000313" key="3">
    <source>
        <dbReference type="EMBL" id="UQS84889.1"/>
    </source>
</evidence>
<dbReference type="Proteomes" id="UP000831859">
    <property type="component" value="Chromosome"/>
</dbReference>
<dbReference type="EMBL" id="CP093362">
    <property type="protein sequence ID" value="UQS84889.1"/>
    <property type="molecule type" value="Genomic_DNA"/>
</dbReference>
<dbReference type="Pfam" id="PF12978">
    <property type="entry name" value="DUF3862"/>
    <property type="match status" value="1"/>
</dbReference>
<dbReference type="RefSeq" id="WP_249510869.1">
    <property type="nucleotide sequence ID" value="NZ_CP093362.1"/>
</dbReference>
<keyword evidence="1 2" id="KW-0732">Signal</keyword>
<dbReference type="InterPro" id="IPR037873">
    <property type="entry name" value="BamE-like"/>
</dbReference>
<gene>
    <name evidence="3" type="ORF">MOO46_06505</name>
</gene>
<keyword evidence="4" id="KW-1185">Reference proteome</keyword>
<feature type="chain" id="PRO_5045346322" evidence="2">
    <location>
        <begin position="23"/>
        <end position="198"/>
    </location>
</feature>
<proteinExistence type="predicted"/>
<accession>A0ABY4PGF0</accession>
<evidence type="ECO:0000256" key="2">
    <source>
        <dbReference type="SAM" id="SignalP"/>
    </source>
</evidence>
<dbReference type="Gene3D" id="3.30.1450.10">
    <property type="match status" value="2"/>
</dbReference>